<dbReference type="InterPro" id="IPR024618">
    <property type="entry name" value="DUF3857"/>
</dbReference>
<dbReference type="AlphaFoldDB" id="A0A9J7BPM1"/>
<name>A0A9J7BPM1_9BACT</name>
<dbReference type="Proteomes" id="UP001059380">
    <property type="component" value="Chromosome"/>
</dbReference>
<evidence type="ECO:0000313" key="3">
    <source>
        <dbReference type="EMBL" id="UWZ84715.1"/>
    </source>
</evidence>
<evidence type="ECO:0000259" key="2">
    <source>
        <dbReference type="Pfam" id="PF12969"/>
    </source>
</evidence>
<feature type="chain" id="PRO_5039902633" evidence="1">
    <location>
        <begin position="25"/>
        <end position="645"/>
    </location>
</feature>
<sequence length="645" mass="73075">MRIRFVALLVSIAACLGFAGTLCAQLPELTKEQLQMTADPKAPGAAASILYLEERTDDNLHYHSIVERIKILTEKGKDAATIHVPYDRSWTKVQDIQGRTIHSDGTVYPLTTKPSDLTDVNSKYFQFNEMVFTLPNVEVGSVIEYRLQIRYDDQWISSPEWIIQQRYFVHKAHYFFQPSHYREGIMWSPHVKEGTKVVRDSQGRFTYDVDDVPALPDEDWMPPLNSLKMRIAFYYADYPDGQQFWRERGKEWAKDTEKFASADKAIKGAVAELVSATDTEEQKAKKLYDAVMKLENTDFTRRKSQEERKKEKIKEVKKAEDVWMQKSGGSDDLALLYVAMARAAGLQVVPMQVVNRDRAIFDPDYLQVLQLDDYIAVATINGKEVYLDPGQKMCPFGLLHWKHTYASGLRVSGKGAEIAATPGNLYTQNTMQRVADLTVSPDGSAAGTLRVVMSGQQALHWRQTAIRNDEDEVKKRFNETMRDSVPEGMEAEFDHFLALDDYNANLVAVLKVNGQLGSATGKRFFLPGMFFESRAKHPFVATESRKIPVDVHYPERVVDDVTYHLPEGFAVESAPQAATIPFGSSAQLRVASKNDKDKVEIARSLAYNFTLVEQKDYTQLRDFYQKVATADQQQLVLARAAQAAK</sequence>
<dbReference type="Gene3D" id="2.60.120.1130">
    <property type="match status" value="1"/>
</dbReference>
<dbReference type="EMBL" id="CP093313">
    <property type="protein sequence ID" value="UWZ84715.1"/>
    <property type="molecule type" value="Genomic_DNA"/>
</dbReference>
<protein>
    <submittedName>
        <fullName evidence="3">DUF3857 domain-containing protein</fullName>
    </submittedName>
</protein>
<dbReference type="Gene3D" id="3.10.620.30">
    <property type="match status" value="1"/>
</dbReference>
<keyword evidence="1" id="KW-0732">Signal</keyword>
<dbReference type="Gene3D" id="2.60.40.3140">
    <property type="match status" value="1"/>
</dbReference>
<dbReference type="Pfam" id="PF12969">
    <property type="entry name" value="DUF3857"/>
    <property type="match status" value="1"/>
</dbReference>
<keyword evidence="4" id="KW-1185">Reference proteome</keyword>
<feature type="domain" description="DUF3857" evidence="2">
    <location>
        <begin position="67"/>
        <end position="214"/>
    </location>
</feature>
<accession>A0A9J7BPM1</accession>
<reference evidence="3" key="1">
    <citation type="submission" date="2021-04" db="EMBL/GenBank/DDBJ databases">
        <title>Phylogenetic analysis of Acidobacteriaceae.</title>
        <authorList>
            <person name="Qiu L."/>
            <person name="Zhang Q."/>
        </authorList>
    </citation>
    <scope>NUCLEOTIDE SEQUENCE</scope>
    <source>
        <strain evidence="3">DSM 25168</strain>
    </source>
</reference>
<evidence type="ECO:0000256" key="1">
    <source>
        <dbReference type="SAM" id="SignalP"/>
    </source>
</evidence>
<dbReference type="KEGG" id="orp:MOP44_01980"/>
<feature type="signal peptide" evidence="1">
    <location>
        <begin position="1"/>
        <end position="24"/>
    </location>
</feature>
<dbReference type="PROSITE" id="PS51257">
    <property type="entry name" value="PROKAR_LIPOPROTEIN"/>
    <property type="match status" value="1"/>
</dbReference>
<dbReference type="RefSeq" id="WP_260794221.1">
    <property type="nucleotide sequence ID" value="NZ_CP093313.1"/>
</dbReference>
<organism evidence="3 4">
    <name type="scientific">Occallatibacter riparius</name>
    <dbReference type="NCBI Taxonomy" id="1002689"/>
    <lineage>
        <taxon>Bacteria</taxon>
        <taxon>Pseudomonadati</taxon>
        <taxon>Acidobacteriota</taxon>
        <taxon>Terriglobia</taxon>
        <taxon>Terriglobales</taxon>
        <taxon>Acidobacteriaceae</taxon>
        <taxon>Occallatibacter</taxon>
    </lineage>
</organism>
<evidence type="ECO:0000313" key="4">
    <source>
        <dbReference type="Proteomes" id="UP001059380"/>
    </source>
</evidence>
<gene>
    <name evidence="3" type="ORF">MOP44_01980</name>
</gene>
<proteinExistence type="predicted"/>